<dbReference type="PANTHER" id="PTHR43591">
    <property type="entry name" value="METHYLTRANSFERASE"/>
    <property type="match status" value="1"/>
</dbReference>
<keyword evidence="1" id="KW-0489">Methyltransferase</keyword>
<dbReference type="RefSeq" id="WP_074609913.1">
    <property type="nucleotide sequence ID" value="NZ_FNGY01000006.1"/>
</dbReference>
<dbReference type="CDD" id="cd02440">
    <property type="entry name" value="AdoMet_MTases"/>
    <property type="match status" value="1"/>
</dbReference>
<dbReference type="Pfam" id="PF01209">
    <property type="entry name" value="Ubie_methyltran"/>
    <property type="match status" value="1"/>
</dbReference>
<proteinExistence type="predicted"/>
<dbReference type="AlphaFoldDB" id="A0A1G9ZHU1"/>
<dbReference type="PANTHER" id="PTHR43591:SF24">
    <property type="entry name" value="2-METHOXY-6-POLYPRENYL-1,4-BENZOQUINOL METHYLASE, MITOCHONDRIAL"/>
    <property type="match status" value="1"/>
</dbReference>
<dbReference type="SUPFAM" id="SSF53335">
    <property type="entry name" value="S-adenosyl-L-methionine-dependent methyltransferases"/>
    <property type="match status" value="1"/>
</dbReference>
<evidence type="ECO:0000313" key="2">
    <source>
        <dbReference type="Proteomes" id="UP000183200"/>
    </source>
</evidence>
<dbReference type="Gene3D" id="3.40.50.150">
    <property type="entry name" value="Vaccinia Virus protein VP39"/>
    <property type="match status" value="1"/>
</dbReference>
<dbReference type="InterPro" id="IPR029063">
    <property type="entry name" value="SAM-dependent_MTases_sf"/>
</dbReference>
<dbReference type="GO" id="GO:0008168">
    <property type="term" value="F:methyltransferase activity"/>
    <property type="evidence" value="ECO:0007669"/>
    <property type="project" value="UniProtKB-KW"/>
</dbReference>
<gene>
    <name evidence="1" type="ORF">SAMN05421820_106470</name>
</gene>
<name>A0A1G9ZHU1_9SPHI</name>
<dbReference type="Proteomes" id="UP000183200">
    <property type="component" value="Unassembled WGS sequence"/>
</dbReference>
<keyword evidence="1" id="KW-0808">Transferase</keyword>
<evidence type="ECO:0000313" key="1">
    <source>
        <dbReference type="EMBL" id="SDN20617.1"/>
    </source>
</evidence>
<accession>A0A1G9ZHU1</accession>
<dbReference type="EMBL" id="FNGY01000006">
    <property type="protein sequence ID" value="SDN20617.1"/>
    <property type="molecule type" value="Genomic_DNA"/>
</dbReference>
<keyword evidence="2" id="KW-1185">Reference proteome</keyword>
<organism evidence="1 2">
    <name type="scientific">Pedobacter steynii</name>
    <dbReference type="NCBI Taxonomy" id="430522"/>
    <lineage>
        <taxon>Bacteria</taxon>
        <taxon>Pseudomonadati</taxon>
        <taxon>Bacteroidota</taxon>
        <taxon>Sphingobacteriia</taxon>
        <taxon>Sphingobacteriales</taxon>
        <taxon>Sphingobacteriaceae</taxon>
        <taxon>Pedobacter</taxon>
    </lineage>
</organism>
<protein>
    <submittedName>
        <fullName evidence="1">UbiE/COQ5 methyltransferase family protein</fullName>
    </submittedName>
</protein>
<sequence length="271" mass="29723">MNTATKTTSFSGNIPVNYEEHLGPLLFEPYAIDMAERVQKLNPAAVLEIACGTGRVTNHLLKVLSDDAMLTATDINPAMLNLAKEMVRETKGIKWEIADSMSLPFGNETFDCIVAQFGVMFYSDKVKAHQEAFRVLKTGGTLIFNSWNMMSGNIAVQMVKELLDEYFPENPPNFYDIPFSYFNTGLIRMDLTKGGFSHIDTTLLKVNGYSPNAYSAAKGLLEGTPVSVGITERNGEILPELVEILAGRLAARFGAKDLSVPLEAVVTTAIK</sequence>
<dbReference type="GO" id="GO:0032259">
    <property type="term" value="P:methylation"/>
    <property type="evidence" value="ECO:0007669"/>
    <property type="project" value="UniProtKB-KW"/>
</dbReference>
<reference evidence="2" key="1">
    <citation type="submission" date="2016-10" db="EMBL/GenBank/DDBJ databases">
        <authorList>
            <person name="Varghese N."/>
            <person name="Submissions S."/>
        </authorList>
    </citation>
    <scope>NUCLEOTIDE SEQUENCE [LARGE SCALE GENOMIC DNA]</scope>
    <source>
        <strain evidence="2">DSM 19110</strain>
    </source>
</reference>
<dbReference type="OrthoDB" id="9795634at2"/>